<feature type="transmembrane region" description="Helical" evidence="2">
    <location>
        <begin position="225"/>
        <end position="241"/>
    </location>
</feature>
<keyword evidence="2" id="KW-0472">Membrane</keyword>
<sequence>MSRFTSIAMDASSRFSRGLPSALISVATGLIAAVVALLRATVPTFAGQGPHPDGDRYLCQLGTDAVEPVLKDAPRYWDFALFEWQHTGSPPASPCIPYPSSQIWVLRALEWFSSAISGRPGTLDFHWLVIANGLLIGLIVGLFASAANRASLAVRLLGSALMLLILSDPVFASYAAGPMGEYVGLVGVALVGVGTVYYSTFGRQWWGVLLVGAGGWLVVTSKVQMITLLVPLAAMLLWIPISSRRGRRRRRSVTGAFTGRIIGAAMVVVFVASAGWMLSNNPKEFQQINPWELISVGILGPSHTPAQDLEEMGFPAEMAKYAGKTAGDEGSVMHTPEWREYGDRMNYGTVARFLLAHPDRVWPLFNTGAYDFFVAQPTYMGANEPGHGPKKQPAFSLIAAVGKAINGLHFFVVGGALAFTLGALARRRSQRGSPAWGFANAALLMAAFTVVQFITAVFGEAIENTKHLVFAILSSTLVVPFIAVSLLQPTGKLDGDGAPGEDAPADGAVASEEGRAADTEP</sequence>
<keyword evidence="4" id="KW-1185">Reference proteome</keyword>
<keyword evidence="2" id="KW-1133">Transmembrane helix</keyword>
<dbReference type="EMBL" id="JACCBJ010000001">
    <property type="protein sequence ID" value="NYD74495.1"/>
    <property type="molecule type" value="Genomic_DNA"/>
</dbReference>
<feature type="transmembrane region" description="Helical" evidence="2">
    <location>
        <begin position="253"/>
        <end position="278"/>
    </location>
</feature>
<reference evidence="3 4" key="1">
    <citation type="submission" date="2020-07" db="EMBL/GenBank/DDBJ databases">
        <title>Sequencing the genomes of 1000 actinobacteria strains.</title>
        <authorList>
            <person name="Klenk H.-P."/>
        </authorList>
    </citation>
    <scope>NUCLEOTIDE SEQUENCE [LARGE SCALE GENOMIC DNA]</scope>
    <source>
        <strain evidence="3 4">DSM 23871</strain>
    </source>
</reference>
<feature type="transmembrane region" description="Helical" evidence="2">
    <location>
        <begin position="182"/>
        <end position="199"/>
    </location>
</feature>
<feature type="transmembrane region" description="Helical" evidence="2">
    <location>
        <begin position="407"/>
        <end position="425"/>
    </location>
</feature>
<evidence type="ECO:0000256" key="1">
    <source>
        <dbReference type="SAM" id="MobiDB-lite"/>
    </source>
</evidence>
<dbReference type="RefSeq" id="WP_179456368.1">
    <property type="nucleotide sequence ID" value="NZ_BAAAPX010000001.1"/>
</dbReference>
<keyword evidence="2" id="KW-0812">Transmembrane</keyword>
<gene>
    <name evidence="3" type="ORF">BJ963_002014</name>
</gene>
<accession>A0A852T0N6</accession>
<comment type="caution">
    <text evidence="3">The sequence shown here is derived from an EMBL/GenBank/DDBJ whole genome shotgun (WGS) entry which is preliminary data.</text>
</comment>
<feature type="transmembrane region" description="Helical" evidence="2">
    <location>
        <begin position="156"/>
        <end position="176"/>
    </location>
</feature>
<evidence type="ECO:0000256" key="2">
    <source>
        <dbReference type="SAM" id="Phobius"/>
    </source>
</evidence>
<dbReference type="Proteomes" id="UP000589620">
    <property type="component" value="Unassembled WGS sequence"/>
</dbReference>
<evidence type="ECO:0000313" key="4">
    <source>
        <dbReference type="Proteomes" id="UP000589620"/>
    </source>
</evidence>
<proteinExistence type="predicted"/>
<organism evidence="3 4">
    <name type="scientific">Leifsonia soli</name>
    <dbReference type="NCBI Taxonomy" id="582665"/>
    <lineage>
        <taxon>Bacteria</taxon>
        <taxon>Bacillati</taxon>
        <taxon>Actinomycetota</taxon>
        <taxon>Actinomycetes</taxon>
        <taxon>Micrococcales</taxon>
        <taxon>Microbacteriaceae</taxon>
        <taxon>Leifsonia</taxon>
    </lineage>
</organism>
<evidence type="ECO:0000313" key="3">
    <source>
        <dbReference type="EMBL" id="NYD74495.1"/>
    </source>
</evidence>
<feature type="transmembrane region" description="Helical" evidence="2">
    <location>
        <begin position="437"/>
        <end position="462"/>
    </location>
</feature>
<name>A0A852T0N6_9MICO</name>
<dbReference type="AlphaFoldDB" id="A0A852T0N6"/>
<feature type="compositionally biased region" description="Basic and acidic residues" evidence="1">
    <location>
        <begin position="512"/>
        <end position="521"/>
    </location>
</feature>
<feature type="transmembrane region" description="Helical" evidence="2">
    <location>
        <begin position="125"/>
        <end position="144"/>
    </location>
</feature>
<feature type="transmembrane region" description="Helical" evidence="2">
    <location>
        <begin position="204"/>
        <end position="219"/>
    </location>
</feature>
<feature type="transmembrane region" description="Helical" evidence="2">
    <location>
        <begin position="468"/>
        <end position="487"/>
    </location>
</feature>
<feature type="region of interest" description="Disordered" evidence="1">
    <location>
        <begin position="493"/>
        <end position="521"/>
    </location>
</feature>
<protein>
    <recommendedName>
        <fullName evidence="5">Glycosyltransferase RgtA/B/C/D-like domain-containing protein</fullName>
    </recommendedName>
</protein>
<evidence type="ECO:0008006" key="5">
    <source>
        <dbReference type="Google" id="ProtNLM"/>
    </source>
</evidence>
<feature type="transmembrane region" description="Helical" evidence="2">
    <location>
        <begin position="21"/>
        <end position="42"/>
    </location>
</feature>